<dbReference type="Pfam" id="PF00440">
    <property type="entry name" value="TetR_N"/>
    <property type="match status" value="1"/>
</dbReference>
<dbReference type="PRINTS" id="PR00455">
    <property type="entry name" value="HTHTETR"/>
</dbReference>
<reference evidence="8" key="1">
    <citation type="submission" date="2016-11" db="EMBL/GenBank/DDBJ databases">
        <title>Mesorhizobium oceanicum sp. nov., isolated from deep seawater in South China Sea.</title>
        <authorList>
            <person name="Fu G.-Y."/>
        </authorList>
    </citation>
    <scope>NUCLEOTIDE SEQUENCE [LARGE SCALE GENOMIC DNA]</scope>
    <source>
        <strain evidence="8">B7</strain>
    </source>
</reference>
<dbReference type="InterPro" id="IPR036271">
    <property type="entry name" value="Tet_transcr_reg_TetR-rel_C_sf"/>
</dbReference>
<dbReference type="InterPro" id="IPR050109">
    <property type="entry name" value="HTH-type_TetR-like_transc_reg"/>
</dbReference>
<dbReference type="PANTHER" id="PTHR30055:SF234">
    <property type="entry name" value="HTH-TYPE TRANSCRIPTIONAL REGULATOR BETI"/>
    <property type="match status" value="1"/>
</dbReference>
<dbReference type="OrthoDB" id="7336460at2"/>
<dbReference type="InterPro" id="IPR039538">
    <property type="entry name" value="BetI_C"/>
</dbReference>
<keyword evidence="8" id="KW-1185">Reference proteome</keyword>
<keyword evidence="3 5" id="KW-0238">DNA-binding</keyword>
<dbReference type="GO" id="GO:0003700">
    <property type="term" value="F:DNA-binding transcription factor activity"/>
    <property type="evidence" value="ECO:0007669"/>
    <property type="project" value="TreeGrafter"/>
</dbReference>
<sequence>MPDQLPARRTQQERREQTERKVIAAATALIAERGSRALTLAQVGAAAGYSRGIVSHHFGSRENLLRAVMRDAQAFDLPDPGESAGVWLSDTVRAYLKNVSNKRPAARAFLQMWGEAIASDPVLMPLYAEQDARFRGLLADTVREGISDGSVRADADPEAMAVYLLGLLRGIALQLISTSPPADVEAIIDEAGRATQRALKP</sequence>
<dbReference type="AlphaFoldDB" id="A0A1L3STU7"/>
<dbReference type="InterPro" id="IPR009057">
    <property type="entry name" value="Homeodomain-like_sf"/>
</dbReference>
<dbReference type="KEGG" id="meso:BSQ44_16685"/>
<dbReference type="PROSITE" id="PS50977">
    <property type="entry name" value="HTH_TETR_2"/>
    <property type="match status" value="1"/>
</dbReference>
<evidence type="ECO:0000313" key="8">
    <source>
        <dbReference type="Proteomes" id="UP000182840"/>
    </source>
</evidence>
<evidence type="ECO:0000313" key="7">
    <source>
        <dbReference type="EMBL" id="APH72819.1"/>
    </source>
</evidence>
<dbReference type="Proteomes" id="UP000182840">
    <property type="component" value="Chromosome"/>
</dbReference>
<evidence type="ECO:0000256" key="1">
    <source>
        <dbReference type="ARBA" id="ARBA00022491"/>
    </source>
</evidence>
<keyword evidence="4" id="KW-0804">Transcription</keyword>
<dbReference type="EMBL" id="CP018171">
    <property type="protein sequence ID" value="APH72819.1"/>
    <property type="molecule type" value="Genomic_DNA"/>
</dbReference>
<feature type="DNA-binding region" description="H-T-H motif" evidence="5">
    <location>
        <begin position="39"/>
        <end position="58"/>
    </location>
</feature>
<dbReference type="SUPFAM" id="SSF48498">
    <property type="entry name" value="Tetracyclin repressor-like, C-terminal domain"/>
    <property type="match status" value="1"/>
</dbReference>
<dbReference type="RefSeq" id="WP_072606181.1">
    <property type="nucleotide sequence ID" value="NZ_CP018171.1"/>
</dbReference>
<name>A0A1L3STU7_9HYPH</name>
<proteinExistence type="predicted"/>
<gene>
    <name evidence="7" type="ORF">BSQ44_16685</name>
</gene>
<dbReference type="Gene3D" id="1.10.357.10">
    <property type="entry name" value="Tetracycline Repressor, domain 2"/>
    <property type="match status" value="1"/>
</dbReference>
<evidence type="ECO:0000256" key="4">
    <source>
        <dbReference type="ARBA" id="ARBA00023163"/>
    </source>
</evidence>
<organism evidence="7 8">
    <name type="scientific">Aquibium oceanicum</name>
    <dbReference type="NCBI Taxonomy" id="1670800"/>
    <lineage>
        <taxon>Bacteria</taxon>
        <taxon>Pseudomonadati</taxon>
        <taxon>Pseudomonadota</taxon>
        <taxon>Alphaproteobacteria</taxon>
        <taxon>Hyphomicrobiales</taxon>
        <taxon>Phyllobacteriaceae</taxon>
        <taxon>Aquibium</taxon>
    </lineage>
</organism>
<evidence type="ECO:0000256" key="2">
    <source>
        <dbReference type="ARBA" id="ARBA00023015"/>
    </source>
</evidence>
<keyword evidence="1" id="KW-0678">Repressor</keyword>
<dbReference type="GO" id="GO:0000976">
    <property type="term" value="F:transcription cis-regulatory region binding"/>
    <property type="evidence" value="ECO:0007669"/>
    <property type="project" value="TreeGrafter"/>
</dbReference>
<evidence type="ECO:0000256" key="3">
    <source>
        <dbReference type="ARBA" id="ARBA00023125"/>
    </source>
</evidence>
<dbReference type="SUPFAM" id="SSF46689">
    <property type="entry name" value="Homeodomain-like"/>
    <property type="match status" value="1"/>
</dbReference>
<dbReference type="Pfam" id="PF13977">
    <property type="entry name" value="TetR_C_6"/>
    <property type="match status" value="1"/>
</dbReference>
<evidence type="ECO:0000259" key="6">
    <source>
        <dbReference type="PROSITE" id="PS50977"/>
    </source>
</evidence>
<dbReference type="InterPro" id="IPR001647">
    <property type="entry name" value="HTH_TetR"/>
</dbReference>
<protein>
    <submittedName>
        <fullName evidence="7">TetR family transcriptional regulator</fullName>
    </submittedName>
</protein>
<evidence type="ECO:0000256" key="5">
    <source>
        <dbReference type="PROSITE-ProRule" id="PRU00335"/>
    </source>
</evidence>
<dbReference type="PANTHER" id="PTHR30055">
    <property type="entry name" value="HTH-TYPE TRANSCRIPTIONAL REGULATOR RUTR"/>
    <property type="match status" value="1"/>
</dbReference>
<feature type="domain" description="HTH tetR-type" evidence="6">
    <location>
        <begin position="16"/>
        <end position="76"/>
    </location>
</feature>
<accession>A0A1L3STU7</accession>
<keyword evidence="2" id="KW-0805">Transcription regulation</keyword>